<dbReference type="EMBL" id="CM056779">
    <property type="protein sequence ID" value="KAJ8719468.1"/>
    <property type="molecule type" value="Genomic_DNA"/>
</dbReference>
<dbReference type="Proteomes" id="UP001231649">
    <property type="component" value="Chromosome 3"/>
</dbReference>
<name>A0ACC2QL14_9NEOP</name>
<sequence>MVAAASNKCSTVKNIMGLSYEQMQEKNRNSVLDRLGIDLVTTNGNEKFNLTAMKIKELMAEAPTVFIYIHGFTDSPEGKLAKTVTSALLKKPDIKVFALDGSKIIDSEYYSSSTNVRIMGELLGSLLADVVESGQDPSKFHIAGHSLGSHIAGAAGKKFLELTGKLLGRITGLDPAGPCFSNVSIEDRLDETDAAYVDIIHSDDGALGLNQQIGHKDYYPNGGSSQPGCSIDICDHFRAGFFFAESILSPTNFPAQKCDGWPMFNDGVCSMNDISYMGFESDTNNPGLYFLITEDHSPFGKGSAGIEMNDY</sequence>
<evidence type="ECO:0000313" key="1">
    <source>
        <dbReference type="EMBL" id="KAJ8719468.1"/>
    </source>
</evidence>
<accession>A0ACC2QL14</accession>
<evidence type="ECO:0000313" key="2">
    <source>
        <dbReference type="Proteomes" id="UP001231649"/>
    </source>
</evidence>
<proteinExistence type="predicted"/>
<gene>
    <name evidence="1" type="ORF">PYW08_011643</name>
</gene>
<keyword evidence="2" id="KW-1185">Reference proteome</keyword>
<protein>
    <submittedName>
        <fullName evidence="1">Uncharacterized protein</fullName>
    </submittedName>
</protein>
<reference evidence="1" key="1">
    <citation type="submission" date="2023-03" db="EMBL/GenBank/DDBJ databases">
        <title>Chromosome-level genomes of two armyworms, Mythimna separata and Mythimna loreyi, provide insights into the biosynthesis and reception of sex pheromones.</title>
        <authorList>
            <person name="Zhao H."/>
        </authorList>
    </citation>
    <scope>NUCLEOTIDE SEQUENCE</scope>
    <source>
        <strain evidence="1">BeijingLab</strain>
    </source>
</reference>
<organism evidence="1 2">
    <name type="scientific">Mythimna loreyi</name>
    <dbReference type="NCBI Taxonomy" id="667449"/>
    <lineage>
        <taxon>Eukaryota</taxon>
        <taxon>Metazoa</taxon>
        <taxon>Ecdysozoa</taxon>
        <taxon>Arthropoda</taxon>
        <taxon>Hexapoda</taxon>
        <taxon>Insecta</taxon>
        <taxon>Pterygota</taxon>
        <taxon>Neoptera</taxon>
        <taxon>Endopterygota</taxon>
        <taxon>Lepidoptera</taxon>
        <taxon>Glossata</taxon>
        <taxon>Ditrysia</taxon>
        <taxon>Noctuoidea</taxon>
        <taxon>Noctuidae</taxon>
        <taxon>Noctuinae</taxon>
        <taxon>Hadenini</taxon>
        <taxon>Mythimna</taxon>
    </lineage>
</organism>
<comment type="caution">
    <text evidence="1">The sequence shown here is derived from an EMBL/GenBank/DDBJ whole genome shotgun (WGS) entry which is preliminary data.</text>
</comment>